<proteinExistence type="predicted"/>
<dbReference type="Gene3D" id="1.10.3210.10">
    <property type="entry name" value="Hypothetical protein af1432"/>
    <property type="match status" value="1"/>
</dbReference>
<feature type="non-terminal residue" evidence="1">
    <location>
        <position position="1"/>
    </location>
</feature>
<gene>
    <name evidence="1" type="ORF">E6H03_03130</name>
</gene>
<dbReference type="AlphaFoldDB" id="A0A537JJV9"/>
<dbReference type="EMBL" id="VBAN01000092">
    <property type="protein sequence ID" value="TMI83774.1"/>
    <property type="molecule type" value="Genomic_DNA"/>
</dbReference>
<protein>
    <submittedName>
        <fullName evidence="1">HD domain-containing protein</fullName>
    </submittedName>
</protein>
<evidence type="ECO:0000313" key="1">
    <source>
        <dbReference type="EMBL" id="TMI83774.1"/>
    </source>
</evidence>
<dbReference type="SUPFAM" id="SSF109604">
    <property type="entry name" value="HD-domain/PDEase-like"/>
    <property type="match status" value="1"/>
</dbReference>
<accession>A0A537JJV9</accession>
<name>A0A537JJV9_9BACT</name>
<comment type="caution">
    <text evidence="1">The sequence shown here is derived from an EMBL/GenBank/DDBJ whole genome shotgun (WGS) entry which is preliminary data.</text>
</comment>
<dbReference type="Proteomes" id="UP000318093">
    <property type="component" value="Unassembled WGS sequence"/>
</dbReference>
<organism evidence="1 2">
    <name type="scientific">Candidatus Segetimicrobium genomatis</name>
    <dbReference type="NCBI Taxonomy" id="2569760"/>
    <lineage>
        <taxon>Bacteria</taxon>
        <taxon>Bacillati</taxon>
        <taxon>Candidatus Sysuimicrobiota</taxon>
        <taxon>Candidatus Sysuimicrobiia</taxon>
        <taxon>Candidatus Sysuimicrobiales</taxon>
        <taxon>Candidatus Segetimicrobiaceae</taxon>
        <taxon>Candidatus Segetimicrobium</taxon>
    </lineage>
</organism>
<evidence type="ECO:0000313" key="2">
    <source>
        <dbReference type="Proteomes" id="UP000318093"/>
    </source>
</evidence>
<sequence length="165" mass="18350">ERSIHLAAIAGYLHDIGNVVGRVNHEHTGALLASRILSRLGMEPVEMAIVMGAIGNHEEQTGDPVSDVGAAVIVSDKSDVHRTRVRNPDPTTFDIHDRVNHAVEHSFLRVDETARTITLELAIDTRLSQVMEYFEIFLPRMVMCRRAAKLLGCEFKLMINGTKLL</sequence>
<reference evidence="1 2" key="1">
    <citation type="journal article" date="2019" name="Nat. Microbiol.">
        <title>Mediterranean grassland soil C-N compound turnover is dependent on rainfall and depth, and is mediated by genomically divergent microorganisms.</title>
        <authorList>
            <person name="Diamond S."/>
            <person name="Andeer P.F."/>
            <person name="Li Z."/>
            <person name="Crits-Christoph A."/>
            <person name="Burstein D."/>
            <person name="Anantharaman K."/>
            <person name="Lane K.R."/>
            <person name="Thomas B.C."/>
            <person name="Pan C."/>
            <person name="Northen T.R."/>
            <person name="Banfield J.F."/>
        </authorList>
    </citation>
    <scope>NUCLEOTIDE SEQUENCE [LARGE SCALE GENOMIC DNA]</scope>
    <source>
        <strain evidence="1">NP_6</strain>
    </source>
</reference>